<reference evidence="1 2" key="1">
    <citation type="submission" date="2024-01" db="EMBL/GenBank/DDBJ databases">
        <title>Genome assemblies of Stephania.</title>
        <authorList>
            <person name="Yang L."/>
        </authorList>
    </citation>
    <scope>NUCLEOTIDE SEQUENCE [LARGE SCALE GENOMIC DNA]</scope>
    <source>
        <strain evidence="1">YNDBR</strain>
        <tissue evidence="1">Leaf</tissue>
    </source>
</reference>
<evidence type="ECO:0000313" key="2">
    <source>
        <dbReference type="Proteomes" id="UP001420932"/>
    </source>
</evidence>
<evidence type="ECO:0000313" key="1">
    <source>
        <dbReference type="EMBL" id="KAK9082429.1"/>
    </source>
</evidence>
<organism evidence="1 2">
    <name type="scientific">Stephania yunnanensis</name>
    <dbReference type="NCBI Taxonomy" id="152371"/>
    <lineage>
        <taxon>Eukaryota</taxon>
        <taxon>Viridiplantae</taxon>
        <taxon>Streptophyta</taxon>
        <taxon>Embryophyta</taxon>
        <taxon>Tracheophyta</taxon>
        <taxon>Spermatophyta</taxon>
        <taxon>Magnoliopsida</taxon>
        <taxon>Ranunculales</taxon>
        <taxon>Menispermaceae</taxon>
        <taxon>Menispermoideae</taxon>
        <taxon>Cissampelideae</taxon>
        <taxon>Stephania</taxon>
    </lineage>
</organism>
<dbReference type="Proteomes" id="UP001420932">
    <property type="component" value="Unassembled WGS sequence"/>
</dbReference>
<protein>
    <submittedName>
        <fullName evidence="1">Uncharacterized protein</fullName>
    </submittedName>
</protein>
<gene>
    <name evidence="1" type="ORF">Syun_031171</name>
</gene>
<proteinExistence type="predicted"/>
<comment type="caution">
    <text evidence="1">The sequence shown here is derived from an EMBL/GenBank/DDBJ whole genome shotgun (WGS) entry which is preliminary data.</text>
</comment>
<sequence>MGELVIAWYVYLNPSPPSPPPPQTNSTTASPSLTTTGFFAARAMLALLFTWQPCLNTWPPSLHPRSLCLDVRLAGHHLTPHILVLHSLCFNLLVSPTAYLGLLFPPKDNKVNIFKDDNAKAISDATSLLLFSRFARVLLRRFARGISFSVTAELNVFGLRPIYDLGILVKWNLTVKIPGDLR</sequence>
<dbReference type="EMBL" id="JBBNAF010000024">
    <property type="protein sequence ID" value="KAK9082429.1"/>
    <property type="molecule type" value="Genomic_DNA"/>
</dbReference>
<name>A0AAP0DWK1_9MAGN</name>
<keyword evidence="2" id="KW-1185">Reference proteome</keyword>
<dbReference type="AlphaFoldDB" id="A0AAP0DWK1"/>
<accession>A0AAP0DWK1</accession>